<name>A0ACC2L0R0_PERAE</name>
<evidence type="ECO:0000313" key="2">
    <source>
        <dbReference type="Proteomes" id="UP001234297"/>
    </source>
</evidence>
<organism evidence="1 2">
    <name type="scientific">Persea americana</name>
    <name type="common">Avocado</name>
    <dbReference type="NCBI Taxonomy" id="3435"/>
    <lineage>
        <taxon>Eukaryota</taxon>
        <taxon>Viridiplantae</taxon>
        <taxon>Streptophyta</taxon>
        <taxon>Embryophyta</taxon>
        <taxon>Tracheophyta</taxon>
        <taxon>Spermatophyta</taxon>
        <taxon>Magnoliopsida</taxon>
        <taxon>Magnoliidae</taxon>
        <taxon>Laurales</taxon>
        <taxon>Lauraceae</taxon>
        <taxon>Persea</taxon>
    </lineage>
</organism>
<proteinExistence type="predicted"/>
<protein>
    <submittedName>
        <fullName evidence="1">Uncharacterized protein</fullName>
    </submittedName>
</protein>
<keyword evidence="2" id="KW-1185">Reference proteome</keyword>
<dbReference type="Proteomes" id="UP001234297">
    <property type="component" value="Chromosome 6"/>
</dbReference>
<gene>
    <name evidence="1" type="ORF">MRB53_020379</name>
</gene>
<comment type="caution">
    <text evidence="1">The sequence shown here is derived from an EMBL/GenBank/DDBJ whole genome shotgun (WGS) entry which is preliminary data.</text>
</comment>
<evidence type="ECO:0000313" key="1">
    <source>
        <dbReference type="EMBL" id="KAJ8627072.1"/>
    </source>
</evidence>
<sequence>MKEALLPLHSISLYFSPPPLCGCNSASVFPPTHFLSLSTLLLCSTWYSASQPSVLVKMKIFNWMHRKFHRNVDYLMVTRNKDLPDEKSTCDQETKALLHQGHVALIDALDDWQDGILAIGTFGLDHFLLSEAEYLVLEQQVSVTKGETGEEEAERLAIKAVMKEPDKAFVTNNESDEKAQEVMMEESSGSVASVIGADAVPDDPVRQFVPMEEISSEDTDKEKMKKKGERTTLADLFSADAAAGKCNAEDEKIPTVFVKNQSERRTKHVRSLAKKLVPWKGEDSRPTAKLHRLLTKILKRKIHPELNGQVHGAVGDKSAPSSVHANGKATFEQEMIDINRANKSVSVRERGEQTKDIVFSLLVRAEGRKNREQEMASDPKVYDFAEVAKHNQMKDCWLIIHGKVYDVTPYMNDHPGGDEILLGLTGRDATDDFELVGHSTSAKDLMDKYYIGEIDASSMQAKFQHVPPPETSSYITSKSKEFMLRTLEYLVPLTILAAAFAVPHCTRTE</sequence>
<dbReference type="EMBL" id="CM056814">
    <property type="protein sequence ID" value="KAJ8627072.1"/>
    <property type="molecule type" value="Genomic_DNA"/>
</dbReference>
<accession>A0ACC2L0R0</accession>
<reference evidence="1 2" key="1">
    <citation type="journal article" date="2022" name="Hortic Res">
        <title>A haplotype resolved chromosomal level avocado genome allows analysis of novel avocado genes.</title>
        <authorList>
            <person name="Nath O."/>
            <person name="Fletcher S.J."/>
            <person name="Hayward A."/>
            <person name="Shaw L.M."/>
            <person name="Masouleh A.K."/>
            <person name="Furtado A."/>
            <person name="Henry R.J."/>
            <person name="Mitter N."/>
        </authorList>
    </citation>
    <scope>NUCLEOTIDE SEQUENCE [LARGE SCALE GENOMIC DNA]</scope>
    <source>
        <strain evidence="2">cv. Hass</strain>
    </source>
</reference>